<evidence type="ECO:0000256" key="5">
    <source>
        <dbReference type="ARBA" id="ARBA00022553"/>
    </source>
</evidence>
<dbReference type="SMART" id="SM00115">
    <property type="entry name" value="CASc"/>
    <property type="match status" value="1"/>
</dbReference>
<keyword evidence="9" id="KW-0378">Hydrolase</keyword>
<keyword evidence="7" id="KW-0053">Apoptosis</keyword>
<keyword evidence="6" id="KW-0645">Protease</keyword>
<dbReference type="SUPFAM" id="SSF47986">
    <property type="entry name" value="DEATH domain"/>
    <property type="match status" value="1"/>
</dbReference>
<evidence type="ECO:0000256" key="7">
    <source>
        <dbReference type="ARBA" id="ARBA00022703"/>
    </source>
</evidence>
<keyword evidence="23" id="KW-1185">Reference proteome</keyword>
<evidence type="ECO:0000256" key="9">
    <source>
        <dbReference type="ARBA" id="ARBA00022801"/>
    </source>
</evidence>
<dbReference type="InterPro" id="IPR029030">
    <property type="entry name" value="Caspase-like_dom_sf"/>
</dbReference>
<dbReference type="GO" id="GO:0050727">
    <property type="term" value="P:regulation of inflammatory response"/>
    <property type="evidence" value="ECO:0007669"/>
    <property type="project" value="TreeGrafter"/>
</dbReference>
<accession>A0AAW2APF3</accession>
<keyword evidence="12" id="KW-0539">Nucleus</keyword>
<keyword evidence="4" id="KW-0963">Cytoplasm</keyword>
<dbReference type="GO" id="GO:0072557">
    <property type="term" value="C:IPAF inflammasome complex"/>
    <property type="evidence" value="ECO:0007669"/>
    <property type="project" value="TreeGrafter"/>
</dbReference>
<dbReference type="PRINTS" id="PR00376">
    <property type="entry name" value="IL1BCENZYME"/>
</dbReference>
<dbReference type="GO" id="GO:0072559">
    <property type="term" value="C:NLRP3 inflammasome complex"/>
    <property type="evidence" value="ECO:0007669"/>
    <property type="project" value="TreeGrafter"/>
</dbReference>
<feature type="region of interest" description="Disordered" evidence="18">
    <location>
        <begin position="100"/>
        <end position="124"/>
    </location>
</feature>
<evidence type="ECO:0000256" key="6">
    <source>
        <dbReference type="ARBA" id="ARBA00022670"/>
    </source>
</evidence>
<evidence type="ECO:0000256" key="3">
    <source>
        <dbReference type="ARBA" id="ARBA00010134"/>
    </source>
</evidence>
<dbReference type="Pfam" id="PF00656">
    <property type="entry name" value="Peptidase_C14"/>
    <property type="match status" value="1"/>
</dbReference>
<evidence type="ECO:0000256" key="4">
    <source>
        <dbReference type="ARBA" id="ARBA00022490"/>
    </source>
</evidence>
<evidence type="ECO:0000256" key="15">
    <source>
        <dbReference type="ARBA" id="ARBA00068172"/>
    </source>
</evidence>
<dbReference type="InterPro" id="IPR011600">
    <property type="entry name" value="Pept_C14_caspase"/>
</dbReference>
<dbReference type="AlphaFoldDB" id="A0AAW2APF3"/>
<feature type="active site" evidence="16">
    <location>
        <position position="204"/>
    </location>
</feature>
<evidence type="ECO:0000256" key="8">
    <source>
        <dbReference type="ARBA" id="ARBA00022737"/>
    </source>
</evidence>
<dbReference type="EC" id="3.4.22.61" evidence="14"/>
<dbReference type="InterPro" id="IPR001309">
    <property type="entry name" value="Pept_C14_p20"/>
</dbReference>
<evidence type="ECO:0000256" key="10">
    <source>
        <dbReference type="ARBA" id="ARBA00022807"/>
    </source>
</evidence>
<dbReference type="InterPro" id="IPR033139">
    <property type="entry name" value="Caspase_cys_AS"/>
</dbReference>
<keyword evidence="8" id="KW-0677">Repeat</keyword>
<dbReference type="Proteomes" id="UP001479290">
    <property type="component" value="Unassembled WGS sequence"/>
</dbReference>
<dbReference type="GO" id="GO:0005886">
    <property type="term" value="C:plasma membrane"/>
    <property type="evidence" value="ECO:0007669"/>
    <property type="project" value="UniProtKB-ARBA"/>
</dbReference>
<evidence type="ECO:0000256" key="18">
    <source>
        <dbReference type="SAM" id="MobiDB-lite"/>
    </source>
</evidence>
<dbReference type="InterPro" id="IPR015917">
    <property type="entry name" value="Pept_C14A"/>
</dbReference>
<organism evidence="22 23">
    <name type="scientific">Culter alburnus</name>
    <name type="common">Topmouth culter</name>
    <dbReference type="NCBI Taxonomy" id="194366"/>
    <lineage>
        <taxon>Eukaryota</taxon>
        <taxon>Metazoa</taxon>
        <taxon>Chordata</taxon>
        <taxon>Craniata</taxon>
        <taxon>Vertebrata</taxon>
        <taxon>Euteleostomi</taxon>
        <taxon>Actinopterygii</taxon>
        <taxon>Neopterygii</taxon>
        <taxon>Teleostei</taxon>
        <taxon>Ostariophysi</taxon>
        <taxon>Cypriniformes</taxon>
        <taxon>Xenocyprididae</taxon>
        <taxon>Xenocypridinae</taxon>
        <taxon>Culter</taxon>
    </lineage>
</organism>
<dbReference type="PIRSF" id="PIRSF038001">
    <property type="entry name" value="Caspase_ICE"/>
    <property type="match status" value="1"/>
</dbReference>
<sequence>MADKVLEKIRIQLRDGLSEPVIKCLLDDLREKNVLNTGEIEEIVQKTKTRTDQARDLIDCVKRKGMKASEILLKCLEKRDEYLYKSLNIDSHSEIPETGVTSSNIGLHKTSATDEPSNADEEYKMDSNPHGLCVIINNENFEDPDNKRHGSQNDVDSLKDLFEDLGFLVKIKKDQTASDIKQLMIKYSKDRRHADCFVCCVLSHGDETGVLGVDEEICPVNAITSPFDGVNCPSLIGKPKVFFIQACRGHKMQSKVLAADGPGASHMQKSGNVSYSIPKDSDFLIAMSTVEGYVSIRGKNSGSWFIQSLCKHLKRGSKRGQDILRILTKVNNKVSQKEGIVKINDVKMDAKMTPQPLFTLRKLLVFRAPKAAASK</sequence>
<comment type="subcellular location">
    <subcellularLocation>
        <location evidence="2">Cytoplasm</location>
    </subcellularLocation>
    <subcellularLocation>
        <location evidence="1">Nucleus</location>
    </subcellularLocation>
</comment>
<feature type="domain" description="CARD" evidence="21">
    <location>
        <begin position="1"/>
        <end position="91"/>
    </location>
</feature>
<dbReference type="PROSITE" id="PS50208">
    <property type="entry name" value="CASPASE_P20"/>
    <property type="match status" value="1"/>
</dbReference>
<dbReference type="Pfam" id="PF00619">
    <property type="entry name" value="CARD"/>
    <property type="match status" value="1"/>
</dbReference>
<dbReference type="Gene3D" id="3.40.50.1460">
    <property type="match status" value="1"/>
</dbReference>
<dbReference type="PANTHER" id="PTHR47901">
    <property type="entry name" value="CASPASE RECRUITMENT DOMAIN-CONTAINING PROTEIN 18"/>
    <property type="match status" value="1"/>
</dbReference>
<dbReference type="FunFam" id="3.40.50.1460:FF:000008">
    <property type="entry name" value="caspase-8 isoform X1"/>
    <property type="match status" value="1"/>
</dbReference>
<dbReference type="InterPro" id="IPR016129">
    <property type="entry name" value="Caspase_his_AS"/>
</dbReference>
<dbReference type="PROSITE" id="PS50207">
    <property type="entry name" value="CASPASE_P10"/>
    <property type="match status" value="1"/>
</dbReference>
<dbReference type="GO" id="GO:0005634">
    <property type="term" value="C:nucleus"/>
    <property type="evidence" value="ECO:0007669"/>
    <property type="project" value="UniProtKB-SubCell"/>
</dbReference>
<evidence type="ECO:0000259" key="20">
    <source>
        <dbReference type="PROSITE" id="PS50208"/>
    </source>
</evidence>
<comment type="catalytic activity">
    <reaction evidence="13">
        <text>Strict requirement for Asp at position P1 and has a preferred cleavage sequence of (Leu/Asp/Val)-Glu-Thr-Asp-|-(Gly/Ser/Ala).</text>
        <dbReference type="EC" id="3.4.22.61"/>
    </reaction>
</comment>
<dbReference type="InterPro" id="IPR011029">
    <property type="entry name" value="DEATH-like_dom_sf"/>
</dbReference>
<evidence type="ECO:0000256" key="14">
    <source>
        <dbReference type="ARBA" id="ARBA00066479"/>
    </source>
</evidence>
<dbReference type="GO" id="GO:0004197">
    <property type="term" value="F:cysteine-type endopeptidase activity"/>
    <property type="evidence" value="ECO:0007669"/>
    <property type="project" value="InterPro"/>
</dbReference>
<dbReference type="GO" id="GO:0010467">
    <property type="term" value="P:gene expression"/>
    <property type="evidence" value="ECO:0007669"/>
    <property type="project" value="UniProtKB-ARBA"/>
</dbReference>
<dbReference type="GO" id="GO:0043065">
    <property type="term" value="P:positive regulation of apoptotic process"/>
    <property type="evidence" value="ECO:0007669"/>
    <property type="project" value="UniProtKB-ARBA"/>
</dbReference>
<proteinExistence type="inferred from homology"/>
<evidence type="ECO:0000259" key="19">
    <source>
        <dbReference type="PROSITE" id="PS50207"/>
    </source>
</evidence>
<keyword evidence="11" id="KW-0865">Zymogen</keyword>
<feature type="domain" description="Caspase family p20" evidence="20">
    <location>
        <begin position="129"/>
        <end position="251"/>
    </location>
</feature>
<dbReference type="EMBL" id="JAWDJR010000005">
    <property type="protein sequence ID" value="KAK9974771.1"/>
    <property type="molecule type" value="Genomic_DNA"/>
</dbReference>
<dbReference type="GO" id="GO:0006915">
    <property type="term" value="P:apoptotic process"/>
    <property type="evidence" value="ECO:0007669"/>
    <property type="project" value="UniProtKB-KW"/>
</dbReference>
<evidence type="ECO:0000256" key="16">
    <source>
        <dbReference type="PIRSR" id="PIRSR038001-1"/>
    </source>
</evidence>
<reference evidence="22 23" key="1">
    <citation type="submission" date="2024-05" db="EMBL/GenBank/DDBJ databases">
        <title>A high-quality chromosomal-level genome assembly of Topmouth culter (Culter alburnus).</title>
        <authorList>
            <person name="Zhao H."/>
        </authorList>
    </citation>
    <scope>NUCLEOTIDE SEQUENCE [LARGE SCALE GENOMIC DNA]</scope>
    <source>
        <strain evidence="22">CATC2023</strain>
        <tissue evidence="22">Muscle</tissue>
    </source>
</reference>
<evidence type="ECO:0000256" key="11">
    <source>
        <dbReference type="ARBA" id="ARBA00023145"/>
    </source>
</evidence>
<evidence type="ECO:0000256" key="1">
    <source>
        <dbReference type="ARBA" id="ARBA00004123"/>
    </source>
</evidence>
<dbReference type="PROSITE" id="PS01121">
    <property type="entry name" value="CASPASE_HIS"/>
    <property type="match status" value="1"/>
</dbReference>
<keyword evidence="5" id="KW-0597">Phosphoprotein</keyword>
<protein>
    <recommendedName>
        <fullName evidence="15">Caspase-8</fullName>
        <ecNumber evidence="14">3.4.22.61</ecNumber>
    </recommendedName>
</protein>
<feature type="domain" description="Caspase family p10" evidence="19">
    <location>
        <begin position="273"/>
        <end position="368"/>
    </location>
</feature>
<dbReference type="SUPFAM" id="SSF52129">
    <property type="entry name" value="Caspase-like"/>
    <property type="match status" value="1"/>
</dbReference>
<dbReference type="SMART" id="SM00114">
    <property type="entry name" value="CARD"/>
    <property type="match status" value="1"/>
</dbReference>
<evidence type="ECO:0000313" key="23">
    <source>
        <dbReference type="Proteomes" id="UP001479290"/>
    </source>
</evidence>
<gene>
    <name evidence="22" type="ORF">ABG768_022848</name>
</gene>
<evidence type="ECO:0000256" key="2">
    <source>
        <dbReference type="ARBA" id="ARBA00004496"/>
    </source>
</evidence>
<evidence type="ECO:0000313" key="22">
    <source>
        <dbReference type="EMBL" id="KAK9974771.1"/>
    </source>
</evidence>
<evidence type="ECO:0000256" key="12">
    <source>
        <dbReference type="ARBA" id="ARBA00023242"/>
    </source>
</evidence>
<evidence type="ECO:0000256" key="17">
    <source>
        <dbReference type="RuleBase" id="RU003971"/>
    </source>
</evidence>
<dbReference type="PANTHER" id="PTHR47901:SF3">
    <property type="entry name" value="CASPASE-1"/>
    <property type="match status" value="1"/>
</dbReference>
<comment type="caution">
    <text evidence="22">The sequence shown here is derived from an EMBL/GenBank/DDBJ whole genome shotgun (WGS) entry which is preliminary data.</text>
</comment>
<keyword evidence="10" id="KW-0788">Thiol protease</keyword>
<dbReference type="CDD" id="cd00032">
    <property type="entry name" value="CASc"/>
    <property type="match status" value="1"/>
</dbReference>
<dbReference type="GO" id="GO:0097169">
    <property type="term" value="C:AIM2 inflammasome complex"/>
    <property type="evidence" value="ECO:0007669"/>
    <property type="project" value="TreeGrafter"/>
</dbReference>
<evidence type="ECO:0000256" key="13">
    <source>
        <dbReference type="ARBA" id="ARBA00051626"/>
    </source>
</evidence>
<evidence type="ECO:0000259" key="21">
    <source>
        <dbReference type="PROSITE" id="PS50209"/>
    </source>
</evidence>
<dbReference type="PROSITE" id="PS01122">
    <property type="entry name" value="CASPASE_CYS"/>
    <property type="match status" value="1"/>
</dbReference>
<dbReference type="GO" id="GO:0006508">
    <property type="term" value="P:proteolysis"/>
    <property type="evidence" value="ECO:0007669"/>
    <property type="project" value="UniProtKB-KW"/>
</dbReference>
<comment type="similarity">
    <text evidence="3 17">Belongs to the peptidase C14A family.</text>
</comment>
<feature type="active site" evidence="16">
    <location>
        <position position="247"/>
    </location>
</feature>
<dbReference type="InterPro" id="IPR001315">
    <property type="entry name" value="CARD"/>
</dbReference>
<dbReference type="PROSITE" id="PS50209">
    <property type="entry name" value="CARD"/>
    <property type="match status" value="1"/>
</dbReference>
<dbReference type="Gene3D" id="1.10.533.10">
    <property type="entry name" value="Death Domain, Fas"/>
    <property type="match status" value="1"/>
</dbReference>
<dbReference type="InterPro" id="IPR002138">
    <property type="entry name" value="Pept_C14_p10"/>
</dbReference>
<name>A0AAW2APF3_CULAL</name>
<dbReference type="InterPro" id="IPR002398">
    <property type="entry name" value="Pept_C14"/>
</dbReference>